<protein>
    <submittedName>
        <fullName evidence="2">Uncharacterized protein</fullName>
    </submittedName>
</protein>
<reference evidence="2" key="1">
    <citation type="submission" date="2014-09" db="EMBL/GenBank/DDBJ databases">
        <authorList>
            <person name="Magalhaes I.L.F."/>
            <person name="Oliveira U."/>
            <person name="Santos F.R."/>
            <person name="Vidigal T.H.D.A."/>
            <person name="Brescovit A.D."/>
            <person name="Santos A.J."/>
        </authorList>
    </citation>
    <scope>NUCLEOTIDE SEQUENCE</scope>
    <source>
        <tissue evidence="2">Shoot tissue taken approximately 20 cm above the soil surface</tissue>
    </source>
</reference>
<evidence type="ECO:0000313" key="2">
    <source>
        <dbReference type="EMBL" id="JAD98056.1"/>
    </source>
</evidence>
<organism evidence="2">
    <name type="scientific">Arundo donax</name>
    <name type="common">Giant reed</name>
    <name type="synonym">Donax arundinaceus</name>
    <dbReference type="NCBI Taxonomy" id="35708"/>
    <lineage>
        <taxon>Eukaryota</taxon>
        <taxon>Viridiplantae</taxon>
        <taxon>Streptophyta</taxon>
        <taxon>Embryophyta</taxon>
        <taxon>Tracheophyta</taxon>
        <taxon>Spermatophyta</taxon>
        <taxon>Magnoliopsida</taxon>
        <taxon>Liliopsida</taxon>
        <taxon>Poales</taxon>
        <taxon>Poaceae</taxon>
        <taxon>PACMAD clade</taxon>
        <taxon>Arundinoideae</taxon>
        <taxon>Arundineae</taxon>
        <taxon>Arundo</taxon>
    </lineage>
</organism>
<reference evidence="2" key="2">
    <citation type="journal article" date="2015" name="Data Brief">
        <title>Shoot transcriptome of the giant reed, Arundo donax.</title>
        <authorList>
            <person name="Barrero R.A."/>
            <person name="Guerrero F.D."/>
            <person name="Moolhuijzen P."/>
            <person name="Goolsby J.A."/>
            <person name="Tidwell J."/>
            <person name="Bellgard S.E."/>
            <person name="Bellgard M.I."/>
        </authorList>
    </citation>
    <scope>NUCLEOTIDE SEQUENCE</scope>
    <source>
        <tissue evidence="2">Shoot tissue taken approximately 20 cm above the soil surface</tissue>
    </source>
</reference>
<evidence type="ECO:0000256" key="1">
    <source>
        <dbReference type="SAM" id="Phobius"/>
    </source>
</evidence>
<proteinExistence type="predicted"/>
<name>A0A0A9EDD1_ARUDO</name>
<sequence length="44" mass="5059">MGGRCKHNQSHVNCSVVLQYVVVVSTFPEANLCLYLFFLQTRKK</sequence>
<keyword evidence="1" id="KW-0812">Transmembrane</keyword>
<keyword evidence="1" id="KW-1133">Transmembrane helix</keyword>
<keyword evidence="1" id="KW-0472">Membrane</keyword>
<feature type="transmembrane region" description="Helical" evidence="1">
    <location>
        <begin position="17"/>
        <end position="38"/>
    </location>
</feature>
<accession>A0A0A9EDD1</accession>
<dbReference type="AlphaFoldDB" id="A0A0A9EDD1"/>
<dbReference type="EMBL" id="GBRH01199839">
    <property type="protein sequence ID" value="JAD98056.1"/>
    <property type="molecule type" value="Transcribed_RNA"/>
</dbReference>